<sequence>MEQAEMQRNAQAWLDYAEFGERFVEYAVTERRIEAAVAMIGGRGIKIGPFNIGPAGLAGFVAEGKVGQPRVLRRGPHVTFEVTVPVSLSLQVLLGGRKLRFAAVVEIDMTLHARTADPVLVVIDIPPLTGRDVSFVLCAQAIDAAWEWILDPIAGLVQREVATRINAMLVDPQARRARVFDIEAIVGGERSTRRDATRFDWIGYRDFGRRFFERVVTENRVREVVERLAGRPIEVGPLRAGPRRSATVTVLGAVRVPQVSGRPWDPELGLHQFDLILPVGLDITVEVLKANRYRADVEVPLVLTARAAAPLSVVIDVSPPVAADIRVSFRAEGMRAATLGALAGIRRQVAGQVAAVIRRELADPAMRTIDVAARIDSVA</sequence>
<dbReference type="RefSeq" id="WP_120040796.1">
    <property type="nucleotide sequence ID" value="NZ_QZFU01000017.1"/>
</dbReference>
<protein>
    <submittedName>
        <fullName evidence="1">Uncharacterized protein</fullName>
    </submittedName>
</protein>
<organism evidence="1 2">
    <name type="scientific">Nocardia panacis</name>
    <dbReference type="NCBI Taxonomy" id="2340916"/>
    <lineage>
        <taxon>Bacteria</taxon>
        <taxon>Bacillati</taxon>
        <taxon>Actinomycetota</taxon>
        <taxon>Actinomycetes</taxon>
        <taxon>Mycobacteriales</taxon>
        <taxon>Nocardiaceae</taxon>
        <taxon>Nocardia</taxon>
    </lineage>
</organism>
<dbReference type="OrthoDB" id="3747467at2"/>
<dbReference type="AlphaFoldDB" id="A0A3A4L1D0"/>
<evidence type="ECO:0000313" key="2">
    <source>
        <dbReference type="Proteomes" id="UP000266677"/>
    </source>
</evidence>
<evidence type="ECO:0000313" key="1">
    <source>
        <dbReference type="EMBL" id="RJO75785.1"/>
    </source>
</evidence>
<dbReference type="EMBL" id="QZFU01000017">
    <property type="protein sequence ID" value="RJO75785.1"/>
    <property type="molecule type" value="Genomic_DNA"/>
</dbReference>
<reference evidence="1 2" key="1">
    <citation type="submission" date="2018-09" db="EMBL/GenBank/DDBJ databases">
        <title>YIM PH21274 draft genome.</title>
        <authorList>
            <person name="Miao C."/>
        </authorList>
    </citation>
    <scope>NUCLEOTIDE SEQUENCE [LARGE SCALE GENOMIC DNA]</scope>
    <source>
        <strain evidence="1 2">YIM PH 21724</strain>
    </source>
</reference>
<keyword evidence="2" id="KW-1185">Reference proteome</keyword>
<comment type="caution">
    <text evidence="1">The sequence shown here is derived from an EMBL/GenBank/DDBJ whole genome shotgun (WGS) entry which is preliminary data.</text>
</comment>
<proteinExistence type="predicted"/>
<accession>A0A3A4L1D0</accession>
<name>A0A3A4L1D0_9NOCA</name>
<gene>
    <name evidence="1" type="ORF">D5S18_13450</name>
</gene>
<dbReference type="Proteomes" id="UP000266677">
    <property type="component" value="Unassembled WGS sequence"/>
</dbReference>